<dbReference type="Pfam" id="PF00583">
    <property type="entry name" value="Acetyltransf_1"/>
    <property type="match status" value="1"/>
</dbReference>
<sequence>MFSNESVNQMVSLTIRPCREEDLQHVVTLSSHWEEEQITTGYGADDADYFRGKISPFFLLALDGETIVGFLTASLHEASPGEIALFPTGGSYLEIDDLYLLAPYREKKVGTQLMNTVMQTARSQGIEHFSLYSSSKDWKKIAMFYERLGFTMWFIRMFQ</sequence>
<dbReference type="Gene3D" id="3.40.630.30">
    <property type="match status" value="1"/>
</dbReference>
<evidence type="ECO:0000313" key="3">
    <source>
        <dbReference type="Proteomes" id="UP000287352"/>
    </source>
</evidence>
<dbReference type="CDD" id="cd04301">
    <property type="entry name" value="NAT_SF"/>
    <property type="match status" value="1"/>
</dbReference>
<evidence type="ECO:0000313" key="2">
    <source>
        <dbReference type="EMBL" id="GCE14989.1"/>
    </source>
</evidence>
<evidence type="ECO:0000259" key="1">
    <source>
        <dbReference type="PROSITE" id="PS51186"/>
    </source>
</evidence>
<proteinExistence type="predicted"/>
<feature type="domain" description="N-acetyltransferase" evidence="1">
    <location>
        <begin position="13"/>
        <end position="159"/>
    </location>
</feature>
<dbReference type="AlphaFoldDB" id="A0A402A7G8"/>
<dbReference type="InterPro" id="IPR016181">
    <property type="entry name" value="Acyl_CoA_acyltransferase"/>
</dbReference>
<keyword evidence="3" id="KW-1185">Reference proteome</keyword>
<organism evidence="2 3">
    <name type="scientific">Tengunoibacter tsumagoiensis</name>
    <dbReference type="NCBI Taxonomy" id="2014871"/>
    <lineage>
        <taxon>Bacteria</taxon>
        <taxon>Bacillati</taxon>
        <taxon>Chloroflexota</taxon>
        <taxon>Ktedonobacteria</taxon>
        <taxon>Ktedonobacterales</taxon>
        <taxon>Dictyobacteraceae</taxon>
        <taxon>Tengunoibacter</taxon>
    </lineage>
</organism>
<name>A0A402A7G8_9CHLR</name>
<gene>
    <name evidence="2" type="ORF">KTT_48480</name>
</gene>
<protein>
    <recommendedName>
        <fullName evidence="1">N-acetyltransferase domain-containing protein</fullName>
    </recommendedName>
</protein>
<reference evidence="3" key="1">
    <citation type="submission" date="2018-12" db="EMBL/GenBank/DDBJ databases">
        <title>Tengunoibacter tsumagoiensis gen. nov., sp. nov., Dictyobacter kobayashii sp. nov., D. alpinus sp. nov., and D. joshuensis sp. nov. and description of Dictyobacteraceae fam. nov. within the order Ktedonobacterales isolated from Tengu-no-mugimeshi.</title>
        <authorList>
            <person name="Wang C.M."/>
            <person name="Zheng Y."/>
            <person name="Sakai Y."/>
            <person name="Toyoda A."/>
            <person name="Minakuchi Y."/>
            <person name="Abe K."/>
            <person name="Yokota A."/>
            <person name="Yabe S."/>
        </authorList>
    </citation>
    <scope>NUCLEOTIDE SEQUENCE [LARGE SCALE GENOMIC DNA]</scope>
    <source>
        <strain evidence="3">Uno3</strain>
    </source>
</reference>
<dbReference type="InterPro" id="IPR000182">
    <property type="entry name" value="GNAT_dom"/>
</dbReference>
<dbReference type="SUPFAM" id="SSF55729">
    <property type="entry name" value="Acyl-CoA N-acyltransferases (Nat)"/>
    <property type="match status" value="1"/>
</dbReference>
<dbReference type="PROSITE" id="PS51186">
    <property type="entry name" value="GNAT"/>
    <property type="match status" value="1"/>
</dbReference>
<comment type="caution">
    <text evidence="2">The sequence shown here is derived from an EMBL/GenBank/DDBJ whole genome shotgun (WGS) entry which is preliminary data.</text>
</comment>
<dbReference type="GO" id="GO:0016747">
    <property type="term" value="F:acyltransferase activity, transferring groups other than amino-acyl groups"/>
    <property type="evidence" value="ECO:0007669"/>
    <property type="project" value="InterPro"/>
</dbReference>
<dbReference type="EMBL" id="BIFR01000002">
    <property type="protein sequence ID" value="GCE14989.1"/>
    <property type="molecule type" value="Genomic_DNA"/>
</dbReference>
<accession>A0A402A7G8</accession>
<dbReference type="Proteomes" id="UP000287352">
    <property type="component" value="Unassembled WGS sequence"/>
</dbReference>